<feature type="domain" description="Acyl-CoA oxidase/dehydrogenase middle" evidence="8">
    <location>
        <begin position="118"/>
        <end position="215"/>
    </location>
</feature>
<dbReference type="InterPro" id="IPR006089">
    <property type="entry name" value="Acyl-CoA_DH_CS"/>
</dbReference>
<dbReference type="AlphaFoldDB" id="A0A3M0C692"/>
<comment type="caution">
    <text evidence="10">The sequence shown here is derived from an EMBL/GenBank/DDBJ whole genome shotgun (WGS) entry which is preliminary data.</text>
</comment>
<accession>A0A3M0C692</accession>
<dbReference type="EMBL" id="REFR01000012">
    <property type="protein sequence ID" value="RMB04752.1"/>
    <property type="molecule type" value="Genomic_DNA"/>
</dbReference>
<keyword evidence="5 6" id="KW-0560">Oxidoreductase</keyword>
<evidence type="ECO:0000256" key="1">
    <source>
        <dbReference type="ARBA" id="ARBA00001974"/>
    </source>
</evidence>
<evidence type="ECO:0000259" key="9">
    <source>
        <dbReference type="Pfam" id="PF02771"/>
    </source>
</evidence>
<organism evidence="10 11">
    <name type="scientific">Eilatimonas milleporae</name>
    <dbReference type="NCBI Taxonomy" id="911205"/>
    <lineage>
        <taxon>Bacteria</taxon>
        <taxon>Pseudomonadati</taxon>
        <taxon>Pseudomonadota</taxon>
        <taxon>Alphaproteobacteria</taxon>
        <taxon>Kordiimonadales</taxon>
        <taxon>Kordiimonadaceae</taxon>
        <taxon>Eilatimonas</taxon>
    </lineage>
</organism>
<feature type="domain" description="Acyl-CoA dehydrogenase/oxidase C-terminal" evidence="7">
    <location>
        <begin position="228"/>
        <end position="377"/>
    </location>
</feature>
<dbReference type="PROSITE" id="PS00072">
    <property type="entry name" value="ACYL_COA_DH_1"/>
    <property type="match status" value="1"/>
</dbReference>
<evidence type="ECO:0000256" key="4">
    <source>
        <dbReference type="ARBA" id="ARBA00022827"/>
    </source>
</evidence>
<dbReference type="InterPro" id="IPR036250">
    <property type="entry name" value="AcylCo_DH-like_C"/>
</dbReference>
<dbReference type="OrthoDB" id="5510711at2"/>
<dbReference type="PANTHER" id="PTHR43884:SF40">
    <property type="entry name" value="ACYL-COA DEHYDROGENASE"/>
    <property type="match status" value="1"/>
</dbReference>
<evidence type="ECO:0000259" key="7">
    <source>
        <dbReference type="Pfam" id="PF00441"/>
    </source>
</evidence>
<dbReference type="Gene3D" id="1.20.140.10">
    <property type="entry name" value="Butyryl-CoA Dehydrogenase, subunit A, domain 3"/>
    <property type="match status" value="1"/>
</dbReference>
<evidence type="ECO:0000256" key="5">
    <source>
        <dbReference type="ARBA" id="ARBA00023002"/>
    </source>
</evidence>
<dbReference type="FunCoup" id="A0A3M0C692">
    <property type="interactions" value="470"/>
</dbReference>
<dbReference type="Pfam" id="PF00441">
    <property type="entry name" value="Acyl-CoA_dh_1"/>
    <property type="match status" value="1"/>
</dbReference>
<proteinExistence type="inferred from homology"/>
<evidence type="ECO:0000259" key="8">
    <source>
        <dbReference type="Pfam" id="PF02770"/>
    </source>
</evidence>
<dbReference type="InParanoid" id="A0A3M0C692"/>
<dbReference type="Pfam" id="PF02771">
    <property type="entry name" value="Acyl-CoA_dh_N"/>
    <property type="match status" value="1"/>
</dbReference>
<comment type="cofactor">
    <cofactor evidence="1 6">
        <name>FAD</name>
        <dbReference type="ChEBI" id="CHEBI:57692"/>
    </cofactor>
</comment>
<dbReference type="SUPFAM" id="SSF56645">
    <property type="entry name" value="Acyl-CoA dehydrogenase NM domain-like"/>
    <property type="match status" value="1"/>
</dbReference>
<dbReference type="GO" id="GO:0050660">
    <property type="term" value="F:flavin adenine dinucleotide binding"/>
    <property type="evidence" value="ECO:0007669"/>
    <property type="project" value="InterPro"/>
</dbReference>
<evidence type="ECO:0000256" key="2">
    <source>
        <dbReference type="ARBA" id="ARBA00009347"/>
    </source>
</evidence>
<dbReference type="InterPro" id="IPR009075">
    <property type="entry name" value="AcylCo_DH/oxidase_C"/>
</dbReference>
<evidence type="ECO:0000313" key="10">
    <source>
        <dbReference type="EMBL" id="RMB04752.1"/>
    </source>
</evidence>
<dbReference type="InterPro" id="IPR046373">
    <property type="entry name" value="Acyl-CoA_Oxase/DH_mid-dom_sf"/>
</dbReference>
<dbReference type="Gene3D" id="2.40.110.10">
    <property type="entry name" value="Butyryl-CoA Dehydrogenase, subunit A, domain 2"/>
    <property type="match status" value="1"/>
</dbReference>
<keyword evidence="4 6" id="KW-0274">FAD</keyword>
<dbReference type="PANTHER" id="PTHR43884">
    <property type="entry name" value="ACYL-COA DEHYDROGENASE"/>
    <property type="match status" value="1"/>
</dbReference>
<evidence type="ECO:0000256" key="6">
    <source>
        <dbReference type="RuleBase" id="RU362125"/>
    </source>
</evidence>
<keyword evidence="3 6" id="KW-0285">Flavoprotein</keyword>
<gene>
    <name evidence="10" type="ORF">BXY39_2316</name>
</gene>
<keyword evidence="11" id="KW-1185">Reference proteome</keyword>
<dbReference type="Pfam" id="PF02770">
    <property type="entry name" value="Acyl-CoA_dh_M"/>
    <property type="match status" value="1"/>
</dbReference>
<sequence>MDSETYTLFFEQLKRYVTDRLVPAEEEVIQNNAIPDAILREMKELGLFGLAVPEEYGGAGMNTMQYIQVMAELSWAAPAYRTIISIGNGIVTSAIANNGTEAQKQEWLPKIASGAVASFAITEPDSGSDSAALRTKAERKGNGYVLNGSKRYITNAPFADVVLVMARTNAENLPKNGHISAFLVATDTKGVTIGSPDKKMGQEGGQIADVYLENVEVPGSALLGEVEGQGFLAAMQSLNGGRLSVASAALGMARRALDSGIRYALDRKAFGQPIANFQLMQAKFADSQADIYAAECMLKDACERLDHGEDVRLKAACVKLFISEMCGRVVDRVVQIYGGAGYLREYEAERFFRDSRIFRIYEGTSEIMQLVIAQQLLREYGHNVPRS</sequence>
<evidence type="ECO:0000313" key="11">
    <source>
        <dbReference type="Proteomes" id="UP000271227"/>
    </source>
</evidence>
<comment type="similarity">
    <text evidence="2 6">Belongs to the acyl-CoA dehydrogenase family.</text>
</comment>
<dbReference type="RefSeq" id="WP_121939023.1">
    <property type="nucleotide sequence ID" value="NZ_REFR01000012.1"/>
</dbReference>
<dbReference type="FunFam" id="1.10.540.10:FF:000026">
    <property type="entry name" value="Acyl-CoA dehydrogenase medium chain"/>
    <property type="match status" value="1"/>
</dbReference>
<dbReference type="PROSITE" id="PS00073">
    <property type="entry name" value="ACYL_COA_DH_2"/>
    <property type="match status" value="1"/>
</dbReference>
<dbReference type="FunFam" id="2.40.110.10:FF:000002">
    <property type="entry name" value="Acyl-CoA dehydrogenase fadE12"/>
    <property type="match status" value="1"/>
</dbReference>
<evidence type="ECO:0000256" key="3">
    <source>
        <dbReference type="ARBA" id="ARBA00022630"/>
    </source>
</evidence>
<feature type="domain" description="Acyl-CoA dehydrogenase/oxidase N-terminal" evidence="9">
    <location>
        <begin position="4"/>
        <end position="114"/>
    </location>
</feature>
<dbReference type="GO" id="GO:0003995">
    <property type="term" value="F:acyl-CoA dehydrogenase activity"/>
    <property type="evidence" value="ECO:0007669"/>
    <property type="project" value="InterPro"/>
</dbReference>
<name>A0A3M0C692_9PROT</name>
<dbReference type="Gene3D" id="1.10.540.10">
    <property type="entry name" value="Acyl-CoA dehydrogenase/oxidase, N-terminal domain"/>
    <property type="match status" value="1"/>
</dbReference>
<protein>
    <submittedName>
        <fullName evidence="10">Acyl-CoA dehydrogenase</fullName>
    </submittedName>
</protein>
<reference evidence="10 11" key="1">
    <citation type="submission" date="2018-10" db="EMBL/GenBank/DDBJ databases">
        <title>Genomic Encyclopedia of Archaeal and Bacterial Type Strains, Phase II (KMG-II): from individual species to whole genera.</title>
        <authorList>
            <person name="Goeker M."/>
        </authorList>
    </citation>
    <scope>NUCLEOTIDE SEQUENCE [LARGE SCALE GENOMIC DNA]</scope>
    <source>
        <strain evidence="10 11">DSM 25217</strain>
    </source>
</reference>
<dbReference type="PIRSF" id="PIRSF016578">
    <property type="entry name" value="HsaA"/>
    <property type="match status" value="1"/>
</dbReference>
<dbReference type="InterPro" id="IPR006091">
    <property type="entry name" value="Acyl-CoA_Oxase/DH_mid-dom"/>
</dbReference>
<dbReference type="SUPFAM" id="SSF47203">
    <property type="entry name" value="Acyl-CoA dehydrogenase C-terminal domain-like"/>
    <property type="match status" value="1"/>
</dbReference>
<dbReference type="FunFam" id="1.20.140.10:FF:000001">
    <property type="entry name" value="Acyl-CoA dehydrogenase"/>
    <property type="match status" value="1"/>
</dbReference>
<dbReference type="Proteomes" id="UP000271227">
    <property type="component" value="Unassembled WGS sequence"/>
</dbReference>
<dbReference type="InterPro" id="IPR009100">
    <property type="entry name" value="AcylCoA_DH/oxidase_NM_dom_sf"/>
</dbReference>
<dbReference type="InterPro" id="IPR037069">
    <property type="entry name" value="AcylCoA_DH/ox_N_sf"/>
</dbReference>
<dbReference type="InterPro" id="IPR013786">
    <property type="entry name" value="AcylCoA_DH/ox_N"/>
</dbReference>